<proteinExistence type="inferred from homology"/>
<feature type="transmembrane region" description="Helical" evidence="7">
    <location>
        <begin position="209"/>
        <end position="228"/>
    </location>
</feature>
<gene>
    <name evidence="8" type="ORF">BJX68DRAFT_252203</name>
</gene>
<evidence type="ECO:0000256" key="7">
    <source>
        <dbReference type="SAM" id="Phobius"/>
    </source>
</evidence>
<feature type="transmembrane region" description="Helical" evidence="7">
    <location>
        <begin position="32"/>
        <end position="57"/>
    </location>
</feature>
<evidence type="ECO:0000313" key="8">
    <source>
        <dbReference type="EMBL" id="KAL2859144.1"/>
    </source>
</evidence>
<comment type="similarity">
    <text evidence="2">Belongs to the major facilitator superfamily.</text>
</comment>
<evidence type="ECO:0000256" key="3">
    <source>
        <dbReference type="ARBA" id="ARBA00022448"/>
    </source>
</evidence>
<sequence>MEMGSPKALIIVHREKDDTQRWDLPQVNIPRVLATFCLYISHLFISPVAGLITSTLCNHSIHHRFRRGIALIAGSCHFVAYIIPSLQPPFQALQAAWNSSISGLCNSSELLGLFHGFYGTGATLAPALTTLAVTRRGWSWHRIYYLLADMAGIDVIFSLARTFQCLQNSVVLLCSIKPLSYVGCEVALGGWIVTFMCRIRHGGDFQPGMVSSGLWAGITVGRMVLGLVTGRAFKSSKWAVIFYLSAAVAMHFCFWLIPKLYGFRDFCRISGLGAYLSLCDSMAIQPAPRQDAGVSSGNLLCGQSLGCVHIPFMMGAIAPAKGLAVLQPIILTFLVLCFIIWCFVQNSPKLPWKELRVTNRD</sequence>
<dbReference type="GeneID" id="98157670"/>
<keyword evidence="9" id="KW-1185">Reference proteome</keyword>
<dbReference type="InterPro" id="IPR051788">
    <property type="entry name" value="MFS_Transporter"/>
</dbReference>
<keyword evidence="5 7" id="KW-1133">Transmembrane helix</keyword>
<name>A0ABR4L3K2_9EURO</name>
<comment type="caution">
    <text evidence="8">The sequence shown here is derived from an EMBL/GenBank/DDBJ whole genome shotgun (WGS) entry which is preliminary data.</text>
</comment>
<organism evidence="8 9">
    <name type="scientific">Aspergillus pseudodeflectus</name>
    <dbReference type="NCBI Taxonomy" id="176178"/>
    <lineage>
        <taxon>Eukaryota</taxon>
        <taxon>Fungi</taxon>
        <taxon>Dikarya</taxon>
        <taxon>Ascomycota</taxon>
        <taxon>Pezizomycotina</taxon>
        <taxon>Eurotiomycetes</taxon>
        <taxon>Eurotiomycetidae</taxon>
        <taxon>Eurotiales</taxon>
        <taxon>Aspergillaceae</taxon>
        <taxon>Aspergillus</taxon>
        <taxon>Aspergillus subgen. Nidulantes</taxon>
    </lineage>
</organism>
<dbReference type="RefSeq" id="XP_070904078.1">
    <property type="nucleotide sequence ID" value="XM_071042506.1"/>
</dbReference>
<evidence type="ECO:0000256" key="4">
    <source>
        <dbReference type="ARBA" id="ARBA00022692"/>
    </source>
</evidence>
<accession>A0ABR4L3K2</accession>
<keyword evidence="3" id="KW-0813">Transport</keyword>
<evidence type="ECO:0000313" key="9">
    <source>
        <dbReference type="Proteomes" id="UP001610444"/>
    </source>
</evidence>
<keyword evidence="6 7" id="KW-0472">Membrane</keyword>
<evidence type="ECO:0000256" key="5">
    <source>
        <dbReference type="ARBA" id="ARBA00022989"/>
    </source>
</evidence>
<feature type="transmembrane region" description="Helical" evidence="7">
    <location>
        <begin position="110"/>
        <end position="131"/>
    </location>
</feature>
<dbReference type="SUPFAM" id="SSF103473">
    <property type="entry name" value="MFS general substrate transporter"/>
    <property type="match status" value="1"/>
</dbReference>
<reference evidence="8 9" key="1">
    <citation type="submission" date="2024-07" db="EMBL/GenBank/DDBJ databases">
        <title>Section-level genome sequencing and comparative genomics of Aspergillus sections Usti and Cavernicolus.</title>
        <authorList>
            <consortium name="Lawrence Berkeley National Laboratory"/>
            <person name="Nybo J.L."/>
            <person name="Vesth T.C."/>
            <person name="Theobald S."/>
            <person name="Frisvad J.C."/>
            <person name="Larsen T.O."/>
            <person name="Kjaerboelling I."/>
            <person name="Rothschild-Mancinelli K."/>
            <person name="Lyhne E.K."/>
            <person name="Kogle M.E."/>
            <person name="Barry K."/>
            <person name="Clum A."/>
            <person name="Na H."/>
            <person name="Ledsgaard L."/>
            <person name="Lin J."/>
            <person name="Lipzen A."/>
            <person name="Kuo A."/>
            <person name="Riley R."/>
            <person name="Mondo S."/>
            <person name="LaButti K."/>
            <person name="Haridas S."/>
            <person name="Pangalinan J."/>
            <person name="Salamov A.A."/>
            <person name="Simmons B.A."/>
            <person name="Magnuson J.K."/>
            <person name="Chen J."/>
            <person name="Drula E."/>
            <person name="Henrissat B."/>
            <person name="Wiebenga A."/>
            <person name="Lubbers R.J."/>
            <person name="Gomes A.C."/>
            <person name="Macurrencykelacurrency M.R."/>
            <person name="Stajich J."/>
            <person name="Grigoriev I.V."/>
            <person name="Mortensen U.H."/>
            <person name="De vries R.P."/>
            <person name="Baker S.E."/>
            <person name="Andersen M.R."/>
        </authorList>
    </citation>
    <scope>NUCLEOTIDE SEQUENCE [LARGE SCALE GENOMIC DNA]</scope>
    <source>
        <strain evidence="8 9">CBS 756.74</strain>
    </source>
</reference>
<evidence type="ECO:0008006" key="10">
    <source>
        <dbReference type="Google" id="ProtNLM"/>
    </source>
</evidence>
<dbReference type="EMBL" id="JBFXLR010000003">
    <property type="protein sequence ID" value="KAL2859144.1"/>
    <property type="molecule type" value="Genomic_DNA"/>
</dbReference>
<evidence type="ECO:0000256" key="1">
    <source>
        <dbReference type="ARBA" id="ARBA00004127"/>
    </source>
</evidence>
<comment type="subcellular location">
    <subcellularLocation>
        <location evidence="1">Endomembrane system</location>
        <topology evidence="1">Multi-pass membrane protein</topology>
    </subcellularLocation>
</comment>
<feature type="transmembrane region" description="Helical" evidence="7">
    <location>
        <begin position="69"/>
        <end position="90"/>
    </location>
</feature>
<dbReference type="PANTHER" id="PTHR23514">
    <property type="entry name" value="BYPASS OF STOP CODON PROTEIN 6"/>
    <property type="match status" value="1"/>
</dbReference>
<evidence type="ECO:0000256" key="2">
    <source>
        <dbReference type="ARBA" id="ARBA00008335"/>
    </source>
</evidence>
<dbReference type="InterPro" id="IPR036259">
    <property type="entry name" value="MFS_trans_sf"/>
</dbReference>
<protein>
    <recommendedName>
        <fullName evidence="10">Major facilitator superfamily domain-containing protein</fullName>
    </recommendedName>
</protein>
<dbReference type="Gene3D" id="1.20.1250.20">
    <property type="entry name" value="MFS general substrate transporter like domains"/>
    <property type="match status" value="1"/>
</dbReference>
<feature type="transmembrane region" description="Helical" evidence="7">
    <location>
        <begin position="180"/>
        <end position="197"/>
    </location>
</feature>
<dbReference type="Proteomes" id="UP001610444">
    <property type="component" value="Unassembled WGS sequence"/>
</dbReference>
<evidence type="ECO:0000256" key="6">
    <source>
        <dbReference type="ARBA" id="ARBA00023136"/>
    </source>
</evidence>
<dbReference type="PANTHER" id="PTHR23514:SF3">
    <property type="entry name" value="BYPASS OF STOP CODON PROTEIN 6"/>
    <property type="match status" value="1"/>
</dbReference>
<keyword evidence="4 7" id="KW-0812">Transmembrane</keyword>
<feature type="transmembrane region" description="Helical" evidence="7">
    <location>
        <begin position="324"/>
        <end position="344"/>
    </location>
</feature>
<feature type="transmembrane region" description="Helical" evidence="7">
    <location>
        <begin position="240"/>
        <end position="258"/>
    </location>
</feature>